<dbReference type="PRINTS" id="PR00171">
    <property type="entry name" value="SUGRTRNSPORT"/>
</dbReference>
<dbReference type="Gene3D" id="1.20.1250.20">
    <property type="entry name" value="MFS general substrate transporter like domains"/>
    <property type="match status" value="1"/>
</dbReference>
<dbReference type="FunFam" id="1.20.1250.20:FF:000002">
    <property type="entry name" value="Sugar transport protein 13"/>
    <property type="match status" value="1"/>
</dbReference>
<feature type="transmembrane region" description="Helical" evidence="10">
    <location>
        <begin position="325"/>
        <end position="347"/>
    </location>
</feature>
<keyword evidence="6" id="KW-0769">Symport</keyword>
<dbReference type="InterPro" id="IPR036259">
    <property type="entry name" value="MFS_trans_sf"/>
</dbReference>
<dbReference type="InterPro" id="IPR044778">
    <property type="entry name" value="MFS_STP/MST-like_plant"/>
</dbReference>
<evidence type="ECO:0000256" key="9">
    <source>
        <dbReference type="RuleBase" id="RU003346"/>
    </source>
</evidence>
<dbReference type="Proteomes" id="UP000652761">
    <property type="component" value="Unassembled WGS sequence"/>
</dbReference>
<dbReference type="PROSITE" id="PS50850">
    <property type="entry name" value="MFS"/>
    <property type="match status" value="1"/>
</dbReference>
<keyword evidence="13" id="KW-1185">Reference proteome</keyword>
<comment type="similarity">
    <text evidence="2 9">Belongs to the major facilitator superfamily. Sugar transporter (TC 2.A.1.1) family.</text>
</comment>
<dbReference type="AlphaFoldDB" id="A0A843WL18"/>
<dbReference type="PANTHER" id="PTHR23500:SF574">
    <property type="entry name" value="SUGAR TRANSPORT PROTEIN 1"/>
    <property type="match status" value="1"/>
</dbReference>
<keyword evidence="3 9" id="KW-0813">Transport</keyword>
<evidence type="ECO:0000313" key="12">
    <source>
        <dbReference type="EMBL" id="MQM11212.1"/>
    </source>
</evidence>
<dbReference type="Pfam" id="PF00083">
    <property type="entry name" value="Sugar_tr"/>
    <property type="match status" value="1"/>
</dbReference>
<evidence type="ECO:0000256" key="6">
    <source>
        <dbReference type="ARBA" id="ARBA00022847"/>
    </source>
</evidence>
<dbReference type="OrthoDB" id="5296287at2759"/>
<feature type="transmembrane region" description="Helical" evidence="10">
    <location>
        <begin position="430"/>
        <end position="452"/>
    </location>
</feature>
<evidence type="ECO:0000256" key="4">
    <source>
        <dbReference type="ARBA" id="ARBA00022597"/>
    </source>
</evidence>
<accession>A0A843WL18</accession>
<feature type="transmembrane region" description="Helical" evidence="10">
    <location>
        <begin position="20"/>
        <end position="40"/>
    </location>
</feature>
<name>A0A843WL18_COLES</name>
<reference evidence="12" key="1">
    <citation type="submission" date="2017-07" db="EMBL/GenBank/DDBJ databases">
        <title>Taro Niue Genome Assembly and Annotation.</title>
        <authorList>
            <person name="Atibalentja N."/>
            <person name="Keating K."/>
            <person name="Fields C.J."/>
        </authorList>
    </citation>
    <scope>NUCLEOTIDE SEQUENCE</scope>
    <source>
        <strain evidence="12">Niue_2</strain>
        <tissue evidence="12">Leaf</tissue>
    </source>
</reference>
<dbReference type="SUPFAM" id="SSF103473">
    <property type="entry name" value="MFS general substrate transporter"/>
    <property type="match status" value="1"/>
</dbReference>
<dbReference type="PROSITE" id="PS00217">
    <property type="entry name" value="SUGAR_TRANSPORT_2"/>
    <property type="match status" value="1"/>
</dbReference>
<evidence type="ECO:0000256" key="10">
    <source>
        <dbReference type="SAM" id="Phobius"/>
    </source>
</evidence>
<feature type="transmembrane region" description="Helical" evidence="10">
    <location>
        <begin position="293"/>
        <end position="313"/>
    </location>
</feature>
<dbReference type="GO" id="GO:0015145">
    <property type="term" value="F:monosaccharide transmembrane transporter activity"/>
    <property type="evidence" value="ECO:0007669"/>
    <property type="project" value="InterPro"/>
</dbReference>
<dbReference type="GO" id="GO:0015293">
    <property type="term" value="F:symporter activity"/>
    <property type="evidence" value="ECO:0007669"/>
    <property type="project" value="UniProtKB-KW"/>
</dbReference>
<feature type="transmembrane region" description="Helical" evidence="10">
    <location>
        <begin position="141"/>
        <end position="163"/>
    </location>
</feature>
<feature type="transmembrane region" description="Helical" evidence="10">
    <location>
        <begin position="175"/>
        <end position="198"/>
    </location>
</feature>
<dbReference type="CDD" id="cd17361">
    <property type="entry name" value="MFS_STP"/>
    <property type="match status" value="1"/>
</dbReference>
<dbReference type="InterPro" id="IPR005829">
    <property type="entry name" value="Sugar_transporter_CS"/>
</dbReference>
<evidence type="ECO:0000256" key="1">
    <source>
        <dbReference type="ARBA" id="ARBA00004141"/>
    </source>
</evidence>
<feature type="domain" description="Major facilitator superfamily (MFS) profile" evidence="11">
    <location>
        <begin position="27"/>
        <end position="482"/>
    </location>
</feature>
<feature type="transmembrane region" description="Helical" evidence="10">
    <location>
        <begin position="459"/>
        <end position="478"/>
    </location>
</feature>
<dbReference type="InterPro" id="IPR045262">
    <property type="entry name" value="STP/PLT_plant"/>
</dbReference>
<evidence type="ECO:0000256" key="3">
    <source>
        <dbReference type="ARBA" id="ARBA00022448"/>
    </source>
</evidence>
<comment type="subcellular location">
    <subcellularLocation>
        <location evidence="1">Membrane</location>
        <topology evidence="1">Multi-pass membrane protein</topology>
    </subcellularLocation>
</comment>
<proteinExistence type="inferred from homology"/>
<dbReference type="InterPro" id="IPR005828">
    <property type="entry name" value="MFS_sugar_transport-like"/>
</dbReference>
<comment type="caution">
    <text evidence="12">The sequence shown here is derived from an EMBL/GenBank/DDBJ whole genome shotgun (WGS) entry which is preliminary data.</text>
</comment>
<keyword evidence="4" id="KW-0762">Sugar transport</keyword>
<feature type="transmembrane region" description="Helical" evidence="10">
    <location>
        <begin position="391"/>
        <end position="410"/>
    </location>
</feature>
<feature type="transmembrane region" description="Helical" evidence="10">
    <location>
        <begin position="204"/>
        <end position="227"/>
    </location>
</feature>
<sequence>MAGAVLISAAEGGRDYPGKLTSFVLLTCLVTASGGLIFGYDIGISGGVTSMDSFLEKFFPSVYRKESAAAAAARATSQYCKFDNQLLTAFTSSLYLAALVASLFASTVTRGCGRKFSMLLGGVTFLSGAVINGAARDVAMLIVGRILLGVGVGFVTQSGPVYLSEMAPAQYRGMLNIGFQLMITVGILAANLVNYGAAKIKGGWGWRISLAGAAVPAAIITVGSIFLPDTPNSLVDRGKPDQARDLLRKLRGTDAVDLEFGDLVAASSQSRQVKHPWKSIVARRYRPQLTMALLIPAFTQLTGINVVMFYAPVLFKTIGFGDNNALMSAVITGLVNVLATFVSIYYADRAGRRKLYLEGGIQMFICQMLVGTLIWKEFGVSGEGSFDKGTAAVVVLLVCVFVAGFAWSWGPMACLVPTEIFPLEIRSAGLSISVSVSMLWTFAIAQVFLALLCRLKFGLFYFFAGWVAVMSAFVYWFLPETKNVPLEEMARVWRTHWYWRRFVSDDGLTGSGGDVELEKDKSGYT</sequence>
<evidence type="ECO:0000256" key="7">
    <source>
        <dbReference type="ARBA" id="ARBA00022989"/>
    </source>
</evidence>
<dbReference type="InterPro" id="IPR020846">
    <property type="entry name" value="MFS_dom"/>
</dbReference>
<protein>
    <recommendedName>
        <fullName evidence="11">Major facilitator superfamily (MFS) profile domain-containing protein</fullName>
    </recommendedName>
</protein>
<dbReference type="PANTHER" id="PTHR23500">
    <property type="entry name" value="SOLUTE CARRIER FAMILY 2, FACILITATED GLUCOSE TRANSPORTER"/>
    <property type="match status" value="1"/>
</dbReference>
<keyword evidence="8 10" id="KW-0472">Membrane</keyword>
<evidence type="ECO:0000256" key="2">
    <source>
        <dbReference type="ARBA" id="ARBA00010992"/>
    </source>
</evidence>
<evidence type="ECO:0000313" key="13">
    <source>
        <dbReference type="Proteomes" id="UP000652761"/>
    </source>
</evidence>
<evidence type="ECO:0000256" key="5">
    <source>
        <dbReference type="ARBA" id="ARBA00022692"/>
    </source>
</evidence>
<dbReference type="PROSITE" id="PS00216">
    <property type="entry name" value="SUGAR_TRANSPORT_1"/>
    <property type="match status" value="1"/>
</dbReference>
<dbReference type="NCBIfam" id="TIGR00879">
    <property type="entry name" value="SP"/>
    <property type="match status" value="1"/>
</dbReference>
<evidence type="ECO:0000259" key="11">
    <source>
        <dbReference type="PROSITE" id="PS50850"/>
    </source>
</evidence>
<dbReference type="EMBL" id="NMUH01004903">
    <property type="protein sequence ID" value="MQM11212.1"/>
    <property type="molecule type" value="Genomic_DNA"/>
</dbReference>
<dbReference type="InterPro" id="IPR003663">
    <property type="entry name" value="Sugar/inositol_transpt"/>
</dbReference>
<organism evidence="12 13">
    <name type="scientific">Colocasia esculenta</name>
    <name type="common">Wild taro</name>
    <name type="synonym">Arum esculentum</name>
    <dbReference type="NCBI Taxonomy" id="4460"/>
    <lineage>
        <taxon>Eukaryota</taxon>
        <taxon>Viridiplantae</taxon>
        <taxon>Streptophyta</taxon>
        <taxon>Embryophyta</taxon>
        <taxon>Tracheophyta</taxon>
        <taxon>Spermatophyta</taxon>
        <taxon>Magnoliopsida</taxon>
        <taxon>Liliopsida</taxon>
        <taxon>Araceae</taxon>
        <taxon>Aroideae</taxon>
        <taxon>Colocasieae</taxon>
        <taxon>Colocasia</taxon>
    </lineage>
</organism>
<keyword evidence="5 10" id="KW-0812">Transmembrane</keyword>
<feature type="transmembrane region" description="Helical" evidence="10">
    <location>
        <begin position="86"/>
        <end position="104"/>
    </location>
</feature>
<evidence type="ECO:0000256" key="8">
    <source>
        <dbReference type="ARBA" id="ARBA00023136"/>
    </source>
</evidence>
<feature type="transmembrane region" description="Helical" evidence="10">
    <location>
        <begin position="116"/>
        <end position="135"/>
    </location>
</feature>
<gene>
    <name evidence="12" type="ORF">Taro_044117</name>
</gene>
<keyword evidence="7 10" id="KW-1133">Transmembrane helix</keyword>
<dbReference type="GO" id="GO:0016020">
    <property type="term" value="C:membrane"/>
    <property type="evidence" value="ECO:0007669"/>
    <property type="project" value="UniProtKB-SubCell"/>
</dbReference>